<dbReference type="InterPro" id="IPR029058">
    <property type="entry name" value="AB_hydrolase_fold"/>
</dbReference>
<proteinExistence type="inferred from homology"/>
<accession>A0AAN9VDE0</accession>
<name>A0AAN9VDE0_9ORTH</name>
<gene>
    <name evidence="7" type="ORF">R5R35_002522</name>
</gene>
<dbReference type="Pfam" id="PF00135">
    <property type="entry name" value="COesterase"/>
    <property type="match status" value="1"/>
</dbReference>
<dbReference type="GO" id="GO:0052689">
    <property type="term" value="F:carboxylic ester hydrolase activity"/>
    <property type="evidence" value="ECO:0007669"/>
    <property type="project" value="UniProtKB-KW"/>
</dbReference>
<dbReference type="PROSITE" id="PS00122">
    <property type="entry name" value="CARBOXYLESTERASE_B_1"/>
    <property type="match status" value="1"/>
</dbReference>
<evidence type="ECO:0000256" key="1">
    <source>
        <dbReference type="ARBA" id="ARBA00005964"/>
    </source>
</evidence>
<dbReference type="Proteomes" id="UP001378592">
    <property type="component" value="Unassembled WGS sequence"/>
</dbReference>
<feature type="domain" description="Carboxylesterase type B" evidence="6">
    <location>
        <begin position="6"/>
        <end position="533"/>
    </location>
</feature>
<protein>
    <recommendedName>
        <fullName evidence="5">Carboxylic ester hydrolase</fullName>
        <ecNumber evidence="5">3.1.1.-</ecNumber>
    </recommendedName>
</protein>
<organism evidence="7 8">
    <name type="scientific">Gryllus longicercus</name>
    <dbReference type="NCBI Taxonomy" id="2509291"/>
    <lineage>
        <taxon>Eukaryota</taxon>
        <taxon>Metazoa</taxon>
        <taxon>Ecdysozoa</taxon>
        <taxon>Arthropoda</taxon>
        <taxon>Hexapoda</taxon>
        <taxon>Insecta</taxon>
        <taxon>Pterygota</taxon>
        <taxon>Neoptera</taxon>
        <taxon>Polyneoptera</taxon>
        <taxon>Orthoptera</taxon>
        <taxon>Ensifera</taxon>
        <taxon>Gryllidea</taxon>
        <taxon>Grylloidea</taxon>
        <taxon>Gryllidae</taxon>
        <taxon>Gryllinae</taxon>
        <taxon>Gryllus</taxon>
    </lineage>
</organism>
<dbReference type="AlphaFoldDB" id="A0AAN9VDE0"/>
<evidence type="ECO:0000256" key="5">
    <source>
        <dbReference type="RuleBase" id="RU361235"/>
    </source>
</evidence>
<keyword evidence="4" id="KW-0325">Glycoprotein</keyword>
<dbReference type="Gene3D" id="3.40.50.1820">
    <property type="entry name" value="alpha/beta hydrolase"/>
    <property type="match status" value="1"/>
</dbReference>
<keyword evidence="8" id="KW-1185">Reference proteome</keyword>
<comment type="caution">
    <text evidence="7">The sequence shown here is derived from an EMBL/GenBank/DDBJ whole genome shotgun (WGS) entry which is preliminary data.</text>
</comment>
<evidence type="ECO:0000259" key="6">
    <source>
        <dbReference type="Pfam" id="PF00135"/>
    </source>
</evidence>
<keyword evidence="2" id="KW-0719">Serine esterase</keyword>
<dbReference type="InterPro" id="IPR019826">
    <property type="entry name" value="Carboxylesterase_B_AS"/>
</dbReference>
<evidence type="ECO:0000313" key="8">
    <source>
        <dbReference type="Proteomes" id="UP001378592"/>
    </source>
</evidence>
<dbReference type="InterPro" id="IPR002018">
    <property type="entry name" value="CarbesteraseB"/>
</dbReference>
<dbReference type="PANTHER" id="PTHR11559">
    <property type="entry name" value="CARBOXYLESTERASE"/>
    <property type="match status" value="1"/>
</dbReference>
<evidence type="ECO:0000256" key="2">
    <source>
        <dbReference type="ARBA" id="ARBA00022487"/>
    </source>
</evidence>
<dbReference type="EMBL" id="JAZDUA010000261">
    <property type="protein sequence ID" value="KAK7862759.1"/>
    <property type="molecule type" value="Genomic_DNA"/>
</dbReference>
<dbReference type="InterPro" id="IPR019819">
    <property type="entry name" value="Carboxylesterase_B_CS"/>
</dbReference>
<dbReference type="InterPro" id="IPR050309">
    <property type="entry name" value="Type-B_Carboxylest/Lipase"/>
</dbReference>
<evidence type="ECO:0000256" key="3">
    <source>
        <dbReference type="ARBA" id="ARBA00022801"/>
    </source>
</evidence>
<dbReference type="PROSITE" id="PS00941">
    <property type="entry name" value="CARBOXYLESTERASE_B_2"/>
    <property type="match status" value="1"/>
</dbReference>
<sequence length="542" mass="60062">MAEEASATVRVAEGLLRGRRVESRAGGTFWSFQGVPYARPPIGPLRFKDAQPAEPWEGVRDAFQEGDVCRQFDGDVTQDYVGSEDCLYLNVFAPQRPAAGGAPLPVMVFVHGGGFEFGSGNALQYGPDYLVADGVVLVTLNYRLGVLGFLFMEEASPGNVGLKDQVAALRWVQKNIAAFGGDPGNVTLFGMSAGGASVHFHMLSPMTKGLFHRAIAMSGAALNPWAVQTDPADTTRRLARLLGCTSDDPHAIVEFLRGVDYKELVHVAHTDAVPEKDRRRMVTFSFVPTAERVVPGVETFLPAPADQLVKEGRHHPVPYITGLAAVEALLSVAFVDFRKEDIAKDVDANWQHNVLPELRLPPDGPRAKEALDELRRFFMGGKPLSKDTMQGFLNLHSDITFYEGIAYALQCMAKTPKAPLYLYHFSVDDKLNFLKPLKNLDYPGACHADEIGYLFRVELNDPDLPSDDPAALVRRRMIRLWTNFAKKNDPTPEDDPVLGVRWKPYTAEERNFLEIGPQLRNGTDLYADRVAFWEKFYNTYGS</sequence>
<evidence type="ECO:0000313" key="7">
    <source>
        <dbReference type="EMBL" id="KAK7862759.1"/>
    </source>
</evidence>
<dbReference type="SUPFAM" id="SSF53474">
    <property type="entry name" value="alpha/beta-Hydrolases"/>
    <property type="match status" value="1"/>
</dbReference>
<reference evidence="7 8" key="1">
    <citation type="submission" date="2024-03" db="EMBL/GenBank/DDBJ databases">
        <title>The genome assembly and annotation of the cricket Gryllus longicercus Weissman &amp; Gray.</title>
        <authorList>
            <person name="Szrajer S."/>
            <person name="Gray D."/>
            <person name="Ylla G."/>
        </authorList>
    </citation>
    <scope>NUCLEOTIDE SEQUENCE [LARGE SCALE GENOMIC DNA]</scope>
    <source>
        <strain evidence="7">DAG 2021-001</strain>
        <tissue evidence="7">Whole body minus gut</tissue>
    </source>
</reference>
<evidence type="ECO:0000256" key="4">
    <source>
        <dbReference type="ARBA" id="ARBA00023180"/>
    </source>
</evidence>
<dbReference type="EC" id="3.1.1.-" evidence="5"/>
<keyword evidence="3 5" id="KW-0378">Hydrolase</keyword>
<comment type="similarity">
    <text evidence="1 5">Belongs to the type-B carboxylesterase/lipase family.</text>
</comment>